<sequence>MHMIFRILMVFLQSKKAPKLSMFDTGSVRMRATLTDIDFAGHINNGMYFSIFDLGRFDLMFRSGVWDILRKNKWTPVVQCETITFRKSVELGKKFSQETRLLGLDEKCIYFEQRIVVDGEIYARAYIATRMTSKKGAVSNEEIMQAVGLDVPEDRVVPQWLHDWREHGALPGSRKPAPHNWLG</sequence>
<dbReference type="InterPro" id="IPR051490">
    <property type="entry name" value="THEM6_lcsJ_thioesterase"/>
</dbReference>
<reference evidence="1 2" key="1">
    <citation type="submission" date="2021-03" db="EMBL/GenBank/DDBJ databases">
        <title>Sequencing the genomes of 1000 actinobacteria strains.</title>
        <authorList>
            <person name="Klenk H.-P."/>
        </authorList>
    </citation>
    <scope>NUCLEOTIDE SEQUENCE [LARGE SCALE GENOMIC DNA]</scope>
    <source>
        <strain evidence="1 2">DSM 20168</strain>
    </source>
</reference>
<name>A0ABS4XKY9_GLUPR</name>
<dbReference type="Gene3D" id="3.10.129.10">
    <property type="entry name" value="Hotdog Thioesterase"/>
    <property type="match status" value="1"/>
</dbReference>
<dbReference type="EMBL" id="JAGIOJ010000001">
    <property type="protein sequence ID" value="MBP2397165.1"/>
    <property type="molecule type" value="Genomic_DNA"/>
</dbReference>
<organism evidence="1 2">
    <name type="scientific">Glutamicibacter protophormiae</name>
    <name type="common">Brevibacterium protophormiae</name>
    <dbReference type="NCBI Taxonomy" id="37930"/>
    <lineage>
        <taxon>Bacteria</taxon>
        <taxon>Bacillati</taxon>
        <taxon>Actinomycetota</taxon>
        <taxon>Actinomycetes</taxon>
        <taxon>Micrococcales</taxon>
        <taxon>Micrococcaceae</taxon>
        <taxon>Glutamicibacter</taxon>
    </lineage>
</organism>
<dbReference type="Proteomes" id="UP001195422">
    <property type="component" value="Unassembled WGS sequence"/>
</dbReference>
<dbReference type="PANTHER" id="PTHR12475">
    <property type="match status" value="1"/>
</dbReference>
<gene>
    <name evidence="1" type="ORF">JOF39_000246</name>
</gene>
<dbReference type="RefSeq" id="WP_188950218.1">
    <property type="nucleotide sequence ID" value="NZ_BMPH01000022.1"/>
</dbReference>
<dbReference type="PANTHER" id="PTHR12475:SF4">
    <property type="entry name" value="PROTEIN THEM6"/>
    <property type="match status" value="1"/>
</dbReference>
<accession>A0ABS4XKY9</accession>
<protein>
    <submittedName>
        <fullName evidence="1">Acyl-CoA thioesterase FadM</fullName>
    </submittedName>
</protein>
<proteinExistence type="predicted"/>
<evidence type="ECO:0000313" key="1">
    <source>
        <dbReference type="EMBL" id="MBP2397165.1"/>
    </source>
</evidence>
<dbReference type="CDD" id="cd00586">
    <property type="entry name" value="4HBT"/>
    <property type="match status" value="1"/>
</dbReference>
<comment type="caution">
    <text evidence="1">The sequence shown here is derived from an EMBL/GenBank/DDBJ whole genome shotgun (WGS) entry which is preliminary data.</text>
</comment>
<dbReference type="InterPro" id="IPR029069">
    <property type="entry name" value="HotDog_dom_sf"/>
</dbReference>
<keyword evidence="2" id="KW-1185">Reference proteome</keyword>
<dbReference type="Pfam" id="PF13279">
    <property type="entry name" value="4HBT_2"/>
    <property type="match status" value="1"/>
</dbReference>
<dbReference type="SUPFAM" id="SSF54637">
    <property type="entry name" value="Thioesterase/thiol ester dehydrase-isomerase"/>
    <property type="match status" value="1"/>
</dbReference>
<evidence type="ECO:0000313" key="2">
    <source>
        <dbReference type="Proteomes" id="UP001195422"/>
    </source>
</evidence>